<dbReference type="InterPro" id="IPR024964">
    <property type="entry name" value="CTLH/CRA"/>
</dbReference>
<dbReference type="InterPro" id="IPR050618">
    <property type="entry name" value="Ubq-SigPath_Reg"/>
</dbReference>
<reference evidence="4 6" key="1">
    <citation type="submission" date="2020-01" db="EMBL/GenBank/DDBJ databases">
        <authorList>
            <consortium name="DOE Joint Genome Institute"/>
            <person name="Haridas S."/>
            <person name="Albert R."/>
            <person name="Binder M."/>
            <person name="Bloem J."/>
            <person name="Labutti K."/>
            <person name="Salamov A."/>
            <person name="Andreopoulos B."/>
            <person name="Baker S.E."/>
            <person name="Barry K."/>
            <person name="Bills G."/>
            <person name="Bluhm B.H."/>
            <person name="Cannon C."/>
            <person name="Castanera R."/>
            <person name="Culley D.E."/>
            <person name="Daum C."/>
            <person name="Ezra D."/>
            <person name="Gonzalez J.B."/>
            <person name="Henrissat B."/>
            <person name="Kuo A."/>
            <person name="Liang C."/>
            <person name="Lipzen A."/>
            <person name="Lutzoni F."/>
            <person name="Magnuson J."/>
            <person name="Mondo S."/>
            <person name="Nolan M."/>
            <person name="Ohm R."/>
            <person name="Pangilinan J."/>
            <person name="Park H.-J."/>
            <person name="Ramirez L."/>
            <person name="Alfaro M."/>
            <person name="Sun H."/>
            <person name="Tritt A."/>
            <person name="Yoshinaga Y."/>
            <person name="Zwiers L.-H."/>
            <person name="Turgeon B.G."/>
            <person name="Goodwin S.B."/>
            <person name="Spatafora J.W."/>
            <person name="Crous P.W."/>
            <person name="Grigoriev I.V."/>
        </authorList>
    </citation>
    <scope>NUCLEOTIDE SEQUENCE</scope>
    <source>
        <strain evidence="4 6">CBS 781.70</strain>
    </source>
</reference>
<dbReference type="SMART" id="SM00668">
    <property type="entry name" value="CTLH"/>
    <property type="match status" value="1"/>
</dbReference>
<dbReference type="Pfam" id="PF10607">
    <property type="entry name" value="CTLH"/>
    <property type="match status" value="1"/>
</dbReference>
<evidence type="ECO:0000256" key="2">
    <source>
        <dbReference type="SAM" id="MobiDB-lite"/>
    </source>
</evidence>
<feature type="region of interest" description="Disordered" evidence="2">
    <location>
        <begin position="218"/>
        <end position="255"/>
    </location>
</feature>
<organism evidence="4">
    <name type="scientific">Eremomyces bilateralis CBS 781.70</name>
    <dbReference type="NCBI Taxonomy" id="1392243"/>
    <lineage>
        <taxon>Eukaryota</taxon>
        <taxon>Fungi</taxon>
        <taxon>Dikarya</taxon>
        <taxon>Ascomycota</taxon>
        <taxon>Pezizomycotina</taxon>
        <taxon>Dothideomycetes</taxon>
        <taxon>Dothideomycetes incertae sedis</taxon>
        <taxon>Eremomycetales</taxon>
        <taxon>Eremomycetaceae</taxon>
        <taxon>Eremomyces</taxon>
    </lineage>
</organism>
<feature type="domain" description="CTLH" evidence="3">
    <location>
        <begin position="59"/>
        <end position="116"/>
    </location>
</feature>
<dbReference type="SMART" id="SM00757">
    <property type="entry name" value="CRA"/>
    <property type="match status" value="1"/>
</dbReference>
<dbReference type="AlphaFoldDB" id="A0A6G1GFP0"/>
<accession>A0A6G1GFP0</accession>
<reference evidence="6" key="2">
    <citation type="submission" date="2020-04" db="EMBL/GenBank/DDBJ databases">
        <authorList>
            <consortium name="NCBI Genome Project"/>
        </authorList>
    </citation>
    <scope>NUCLEOTIDE SEQUENCE</scope>
    <source>
        <strain evidence="6">CBS 781.70</strain>
    </source>
</reference>
<dbReference type="InterPro" id="IPR006595">
    <property type="entry name" value="CTLH_C"/>
</dbReference>
<reference evidence="6" key="3">
    <citation type="submission" date="2025-04" db="UniProtKB">
        <authorList>
            <consortium name="RefSeq"/>
        </authorList>
    </citation>
    <scope>IDENTIFICATION</scope>
    <source>
        <strain evidence="6">CBS 781.70</strain>
    </source>
</reference>
<feature type="compositionally biased region" description="Acidic residues" evidence="2">
    <location>
        <begin position="225"/>
        <end position="236"/>
    </location>
</feature>
<dbReference type="InterPro" id="IPR013144">
    <property type="entry name" value="CRA_dom"/>
</dbReference>
<dbReference type="Pfam" id="PF08513">
    <property type="entry name" value="LisH"/>
    <property type="match status" value="1"/>
</dbReference>
<evidence type="ECO:0000313" key="4">
    <source>
        <dbReference type="EMBL" id="KAF1816812.1"/>
    </source>
</evidence>
<comment type="function">
    <text evidence="1">Involved in the proteasome-dependent degradation of fructose-1,6-bisphosphatase.</text>
</comment>
<dbReference type="GeneID" id="54418938"/>
<evidence type="ECO:0000256" key="1">
    <source>
        <dbReference type="ARBA" id="ARBA00002343"/>
    </source>
</evidence>
<evidence type="ECO:0000313" key="6">
    <source>
        <dbReference type="RefSeq" id="XP_033538443.1"/>
    </source>
</evidence>
<dbReference type="Proteomes" id="UP000504638">
    <property type="component" value="Unplaced"/>
</dbReference>
<keyword evidence="5" id="KW-1185">Reference proteome</keyword>
<dbReference type="PROSITE" id="PS50896">
    <property type="entry name" value="LISH"/>
    <property type="match status" value="1"/>
</dbReference>
<proteinExistence type="predicted"/>
<dbReference type="PANTHER" id="PTHR12864">
    <property type="entry name" value="RAN BINDING PROTEIN 9-RELATED"/>
    <property type="match status" value="1"/>
</dbReference>
<dbReference type="OrthoDB" id="2415936at2759"/>
<dbReference type="PROSITE" id="PS50897">
    <property type="entry name" value="CTLH"/>
    <property type="match status" value="1"/>
</dbReference>
<evidence type="ECO:0000313" key="5">
    <source>
        <dbReference type="Proteomes" id="UP000504638"/>
    </source>
</evidence>
<dbReference type="EMBL" id="ML975149">
    <property type="protein sequence ID" value="KAF1816812.1"/>
    <property type="molecule type" value="Genomic_DNA"/>
</dbReference>
<evidence type="ECO:0000259" key="3">
    <source>
        <dbReference type="PROSITE" id="PS50897"/>
    </source>
</evidence>
<gene>
    <name evidence="4 6" type="ORF">P152DRAFT_453434</name>
</gene>
<sequence>MSTATLTRTPFERRVEEARPSKGDINALIMDYLINAGYPSAAKRFAKEAGIAVTPEIVSIEDRVAIRDAIHAGDIQTAIEKINELDPQILDLNASLHFSLLRLQLIELIRKCTTPPNTDITEALTFATTHLAPRAPTHPKFLSDFEHTMALLIFSHDNLPAQLSELLDPALKKKVAIEVNEAILSSQGLPKEARIRGLVKLRSWAEEEARKKGLHLPKTIPLGLDNDEEEDGEDDAVNGSHSRRAHGAHGDAMQT</sequence>
<name>A0A6G1GFP0_9PEZI</name>
<dbReference type="RefSeq" id="XP_033538443.1">
    <property type="nucleotide sequence ID" value="XM_033678368.1"/>
</dbReference>
<protein>
    <recommendedName>
        <fullName evidence="3">CTLH domain-containing protein</fullName>
    </recommendedName>
</protein>
<dbReference type="InterPro" id="IPR006594">
    <property type="entry name" value="LisH"/>
</dbReference>
<dbReference type="SMART" id="SM00667">
    <property type="entry name" value="LisH"/>
    <property type="match status" value="1"/>
</dbReference>